<dbReference type="EMBL" id="FNBZ01000004">
    <property type="protein sequence ID" value="SDG54944.1"/>
    <property type="molecule type" value="Genomic_DNA"/>
</dbReference>
<dbReference type="InterPro" id="IPR052898">
    <property type="entry name" value="ACAD10-like"/>
</dbReference>
<evidence type="ECO:0000313" key="3">
    <source>
        <dbReference type="Proteomes" id="UP000199468"/>
    </source>
</evidence>
<evidence type="ECO:0000259" key="1">
    <source>
        <dbReference type="Pfam" id="PF01636"/>
    </source>
</evidence>
<dbReference type="GO" id="GO:0016301">
    <property type="term" value="F:kinase activity"/>
    <property type="evidence" value="ECO:0007669"/>
    <property type="project" value="UniProtKB-KW"/>
</dbReference>
<keyword evidence="2" id="KW-0418">Kinase</keyword>
<dbReference type="Proteomes" id="UP000199468">
    <property type="component" value="Unassembled WGS sequence"/>
</dbReference>
<accession>A0ABY0P0E6</accession>
<evidence type="ECO:0000313" key="2">
    <source>
        <dbReference type="EMBL" id="SDG54944.1"/>
    </source>
</evidence>
<keyword evidence="2" id="KW-0808">Transferase</keyword>
<reference evidence="2 3" key="1">
    <citation type="submission" date="2016-10" db="EMBL/GenBank/DDBJ databases">
        <authorList>
            <person name="Varghese N."/>
            <person name="Submissions S."/>
        </authorList>
    </citation>
    <scope>NUCLEOTIDE SEQUENCE [LARGE SCALE GENOMIC DNA]</scope>
    <source>
        <strain evidence="2 3">DSM 26672</strain>
    </source>
</reference>
<dbReference type="InterPro" id="IPR011009">
    <property type="entry name" value="Kinase-like_dom_sf"/>
</dbReference>
<dbReference type="Gene3D" id="3.30.200.20">
    <property type="entry name" value="Phosphorylase Kinase, domain 1"/>
    <property type="match status" value="1"/>
</dbReference>
<comment type="caution">
    <text evidence="2">The sequence shown here is derived from an EMBL/GenBank/DDBJ whole genome shotgun (WGS) entry which is preliminary data.</text>
</comment>
<dbReference type="PANTHER" id="PTHR47829:SF1">
    <property type="entry name" value="HAD FAMILY PHOSPHATASE"/>
    <property type="match status" value="1"/>
</dbReference>
<feature type="domain" description="Aminoglycoside phosphotransferase" evidence="1">
    <location>
        <begin position="31"/>
        <end position="252"/>
    </location>
</feature>
<keyword evidence="3" id="KW-1185">Reference proteome</keyword>
<organism evidence="2 3">
    <name type="scientific">Bosea robiniae</name>
    <dbReference type="NCBI Taxonomy" id="1036780"/>
    <lineage>
        <taxon>Bacteria</taxon>
        <taxon>Pseudomonadati</taxon>
        <taxon>Pseudomonadota</taxon>
        <taxon>Alphaproteobacteria</taxon>
        <taxon>Hyphomicrobiales</taxon>
        <taxon>Boseaceae</taxon>
        <taxon>Bosea</taxon>
    </lineage>
</organism>
<dbReference type="InterPro" id="IPR041726">
    <property type="entry name" value="ACAD10_11_N"/>
</dbReference>
<proteinExistence type="predicted"/>
<dbReference type="InterPro" id="IPR002575">
    <property type="entry name" value="Aminoglycoside_PTrfase"/>
</dbReference>
<protein>
    <submittedName>
        <fullName evidence="2">Predicted kinase, aminoglycoside phosphotransferase (APT) family</fullName>
    </submittedName>
</protein>
<dbReference type="SUPFAM" id="SSF56112">
    <property type="entry name" value="Protein kinase-like (PK-like)"/>
    <property type="match status" value="1"/>
</dbReference>
<dbReference type="Pfam" id="PF01636">
    <property type="entry name" value="APH"/>
    <property type="match status" value="1"/>
</dbReference>
<dbReference type="CDD" id="cd05154">
    <property type="entry name" value="ACAD10_11_N-like"/>
    <property type="match status" value="1"/>
</dbReference>
<dbReference type="RefSeq" id="WP_091857383.1">
    <property type="nucleotide sequence ID" value="NZ_FNBZ01000004.1"/>
</dbReference>
<dbReference type="PANTHER" id="PTHR47829">
    <property type="entry name" value="HYDROLASE, PUTATIVE (AFU_ORTHOLOGUE AFUA_1G12880)-RELATED"/>
    <property type="match status" value="1"/>
</dbReference>
<gene>
    <name evidence="2" type="ORF">SAMN05421844_104318</name>
</gene>
<name>A0ABY0P0E6_9HYPH</name>
<dbReference type="Gene3D" id="3.90.1200.10">
    <property type="match status" value="1"/>
</dbReference>
<sequence length="346" mass="37842">MAAPALSTVDFDPAALENLLRERFGAGELALERIGGGQSNPTYFVGWGTRRLVLRKQPAGPILRGAHAIDREFRVLEALSKTNVPVPRAVLFHADPEPLGTPFYLMERLEGRVFHDCALPGLEPAERHGLYLGMAEALAKLHAVRPDAVGLGDFGRPGNYFERQIARWTKQLRESPGEPIPELEAVADWLPAHLPDDDGQVSIAHGDFRLGNLLFHPEKPEVIGILDWELSTLGHPLADLGYCAMPWHTAPDEYGGILGLDRAALGIPAEAEFLAHYYEHAVPTAPLLRFHLVFALFRFAVIFVGIADRVRAGTASAANAAEVAPLARRFAVRAREAMEGRNASVE</sequence>